<name>A0A072U1T4_MEDTR</name>
<reference evidence="1 4" key="2">
    <citation type="journal article" date="2014" name="BMC Genomics">
        <title>An improved genome release (version Mt4.0) for the model legume Medicago truncatula.</title>
        <authorList>
            <person name="Tang H."/>
            <person name="Krishnakumar V."/>
            <person name="Bidwell S."/>
            <person name="Rosen B."/>
            <person name="Chan A."/>
            <person name="Zhou S."/>
            <person name="Gentzbittel L."/>
            <person name="Childs K.L."/>
            <person name="Yandell M."/>
            <person name="Gundlach H."/>
            <person name="Mayer K.F."/>
            <person name="Schwartz D.C."/>
            <person name="Town C.D."/>
        </authorList>
    </citation>
    <scope>GENOME REANNOTATION</scope>
    <source>
        <strain evidence="1">A17</strain>
        <strain evidence="3 4">cv. Jemalong A17</strain>
    </source>
</reference>
<keyword evidence="4" id="KW-1185">Reference proteome</keyword>
<organism evidence="1 4">
    <name type="scientific">Medicago truncatula</name>
    <name type="common">Barrel medic</name>
    <name type="synonym">Medicago tribuloides</name>
    <dbReference type="NCBI Taxonomy" id="3880"/>
    <lineage>
        <taxon>Eukaryota</taxon>
        <taxon>Viridiplantae</taxon>
        <taxon>Streptophyta</taxon>
        <taxon>Embryophyta</taxon>
        <taxon>Tracheophyta</taxon>
        <taxon>Spermatophyta</taxon>
        <taxon>Magnoliopsida</taxon>
        <taxon>eudicotyledons</taxon>
        <taxon>Gunneridae</taxon>
        <taxon>Pentapetalae</taxon>
        <taxon>rosids</taxon>
        <taxon>fabids</taxon>
        <taxon>Fabales</taxon>
        <taxon>Fabaceae</taxon>
        <taxon>Papilionoideae</taxon>
        <taxon>50 kb inversion clade</taxon>
        <taxon>NPAAA clade</taxon>
        <taxon>Hologalegina</taxon>
        <taxon>IRL clade</taxon>
        <taxon>Trifolieae</taxon>
        <taxon>Medicago</taxon>
    </lineage>
</organism>
<dbReference type="AlphaFoldDB" id="A0A072U1T4"/>
<proteinExistence type="predicted"/>
<evidence type="ECO:0000313" key="1">
    <source>
        <dbReference type="EMBL" id="KEH23133.1"/>
    </source>
</evidence>
<dbReference type="Proteomes" id="UP000265566">
    <property type="component" value="Chromosome 7"/>
</dbReference>
<dbReference type="STRING" id="3880.A0A072U1T4"/>
<dbReference type="Proteomes" id="UP000002051">
    <property type="component" value="Unassembled WGS sequence"/>
</dbReference>
<dbReference type="PANTHER" id="PTHR46872:SF10">
    <property type="entry name" value="MYB-LIKE DOMAIN-CONTAINING PROTEIN"/>
    <property type="match status" value="1"/>
</dbReference>
<evidence type="ECO:0000313" key="2">
    <source>
        <dbReference type="EMBL" id="RHN46386.1"/>
    </source>
</evidence>
<dbReference type="PANTHER" id="PTHR46872">
    <property type="entry name" value="DNA BINDING PROTEIN"/>
    <property type="match status" value="1"/>
</dbReference>
<dbReference type="EnsemblPlants" id="KEH23133">
    <property type="protein sequence ID" value="KEH23133"/>
    <property type="gene ID" value="MTR_7g066880"/>
</dbReference>
<evidence type="ECO:0000313" key="3">
    <source>
        <dbReference type="EnsemblPlants" id="KEH23133"/>
    </source>
</evidence>
<reference evidence="2" key="4">
    <citation type="journal article" date="2018" name="Nat. Plants">
        <title>Whole-genome landscape of Medicago truncatula symbiotic genes.</title>
        <authorList>
            <person name="Pecrix Y."/>
            <person name="Gamas P."/>
            <person name="Carrere S."/>
        </authorList>
    </citation>
    <scope>NUCLEOTIDE SEQUENCE</scope>
    <source>
        <tissue evidence="2">Leaves</tissue>
    </source>
</reference>
<reference evidence="3" key="3">
    <citation type="submission" date="2015-04" db="UniProtKB">
        <authorList>
            <consortium name="EnsemblPlants"/>
        </authorList>
    </citation>
    <scope>IDENTIFICATION</scope>
    <source>
        <strain evidence="3">cv. Jemalong A17</strain>
    </source>
</reference>
<protein>
    <recommendedName>
        <fullName evidence="5">ELM2 domain-containing protein</fullName>
    </recommendedName>
</protein>
<dbReference type="HOGENOM" id="CLU_046773_0_0_1"/>
<dbReference type="EMBL" id="CM001223">
    <property type="protein sequence ID" value="KEH23133.1"/>
    <property type="molecule type" value="Genomic_DNA"/>
</dbReference>
<evidence type="ECO:0008006" key="5">
    <source>
        <dbReference type="Google" id="ProtNLM"/>
    </source>
</evidence>
<dbReference type="EMBL" id="PSQE01000007">
    <property type="protein sequence ID" value="RHN46386.1"/>
    <property type="molecule type" value="Genomic_DNA"/>
</dbReference>
<dbReference type="Gramene" id="rna40868">
    <property type="protein sequence ID" value="RHN46386.1"/>
    <property type="gene ID" value="gene40868"/>
</dbReference>
<evidence type="ECO:0000313" key="4">
    <source>
        <dbReference type="Proteomes" id="UP000002051"/>
    </source>
</evidence>
<sequence length="359" mass="41193">MIWLKDKTFKPCEEKSSHHIFQNQKHKDQVVLTSSSKDPPKRKFNQYINDGNCATSFELIGKEKYSGENAKDQRKNSSHSLSCYALPDGTQEYVSPSINDNAKFCGISTQDYSHLSDFDDSIKGSSYLVNQESFNIHARDLMVSNRYLYGIETSIEEKSKEEDMEVINSLKNFLPSRGNHLPRPVIPIGPRFQAEVRKWGGIANIKQYNSDDSLKWLGTQIWPMPNACKTNAKGIGDDMLNSCMCDNPELVNCVKKRIGEAIECLKSEIDTGYSSRKFDDIEEYALKSWTVEEQKKFESLKKLNLLSSYTKFSKLIMEYFPSQSMTSMMNYYYNVYIPRCMSIETRSILGAVDRESKLN</sequence>
<gene>
    <name evidence="1" type="ordered locus">MTR_7g066880</name>
    <name evidence="2" type="ORF">MtrunA17_Chr7g0241661</name>
</gene>
<reference evidence="1 4" key="1">
    <citation type="journal article" date="2011" name="Nature">
        <title>The Medicago genome provides insight into the evolution of rhizobial symbioses.</title>
        <authorList>
            <person name="Young N.D."/>
            <person name="Debelle F."/>
            <person name="Oldroyd G.E."/>
            <person name="Geurts R."/>
            <person name="Cannon S.B."/>
            <person name="Udvardi M.K."/>
            <person name="Benedito V.A."/>
            <person name="Mayer K.F."/>
            <person name="Gouzy J."/>
            <person name="Schoof H."/>
            <person name="Van de Peer Y."/>
            <person name="Proost S."/>
            <person name="Cook D.R."/>
            <person name="Meyers B.C."/>
            <person name="Spannagl M."/>
            <person name="Cheung F."/>
            <person name="De Mita S."/>
            <person name="Krishnakumar V."/>
            <person name="Gundlach H."/>
            <person name="Zhou S."/>
            <person name="Mudge J."/>
            <person name="Bharti A.K."/>
            <person name="Murray J.D."/>
            <person name="Naoumkina M.A."/>
            <person name="Rosen B."/>
            <person name="Silverstein K.A."/>
            <person name="Tang H."/>
            <person name="Rombauts S."/>
            <person name="Zhao P.X."/>
            <person name="Zhou P."/>
            <person name="Barbe V."/>
            <person name="Bardou P."/>
            <person name="Bechner M."/>
            <person name="Bellec A."/>
            <person name="Berger A."/>
            <person name="Berges H."/>
            <person name="Bidwell S."/>
            <person name="Bisseling T."/>
            <person name="Choisne N."/>
            <person name="Couloux A."/>
            <person name="Denny R."/>
            <person name="Deshpande S."/>
            <person name="Dai X."/>
            <person name="Doyle J.J."/>
            <person name="Dudez A.M."/>
            <person name="Farmer A.D."/>
            <person name="Fouteau S."/>
            <person name="Franken C."/>
            <person name="Gibelin C."/>
            <person name="Gish J."/>
            <person name="Goldstein S."/>
            <person name="Gonzalez A.J."/>
            <person name="Green P.J."/>
            <person name="Hallab A."/>
            <person name="Hartog M."/>
            <person name="Hua A."/>
            <person name="Humphray S.J."/>
            <person name="Jeong D.H."/>
            <person name="Jing Y."/>
            <person name="Jocker A."/>
            <person name="Kenton S.M."/>
            <person name="Kim D.J."/>
            <person name="Klee K."/>
            <person name="Lai H."/>
            <person name="Lang C."/>
            <person name="Lin S."/>
            <person name="Macmil S.L."/>
            <person name="Magdelenat G."/>
            <person name="Matthews L."/>
            <person name="McCorrison J."/>
            <person name="Monaghan E.L."/>
            <person name="Mun J.H."/>
            <person name="Najar F.Z."/>
            <person name="Nicholson C."/>
            <person name="Noirot C."/>
            <person name="O'Bleness M."/>
            <person name="Paule C.R."/>
            <person name="Poulain J."/>
            <person name="Prion F."/>
            <person name="Qin B."/>
            <person name="Qu C."/>
            <person name="Retzel E.F."/>
            <person name="Riddle C."/>
            <person name="Sallet E."/>
            <person name="Samain S."/>
            <person name="Samson N."/>
            <person name="Sanders I."/>
            <person name="Saurat O."/>
            <person name="Scarpelli C."/>
            <person name="Schiex T."/>
            <person name="Segurens B."/>
            <person name="Severin A.J."/>
            <person name="Sherrier D.J."/>
            <person name="Shi R."/>
            <person name="Sims S."/>
            <person name="Singer S.R."/>
            <person name="Sinharoy S."/>
            <person name="Sterck L."/>
            <person name="Viollet A."/>
            <person name="Wang B.B."/>
            <person name="Wang K."/>
            <person name="Wang M."/>
            <person name="Wang X."/>
            <person name="Warfsmann J."/>
            <person name="Weissenbach J."/>
            <person name="White D.D."/>
            <person name="White J.D."/>
            <person name="Wiley G.B."/>
            <person name="Wincker P."/>
            <person name="Xing Y."/>
            <person name="Yang L."/>
            <person name="Yao Z."/>
            <person name="Ying F."/>
            <person name="Zhai J."/>
            <person name="Zhou L."/>
            <person name="Zuber A."/>
            <person name="Denarie J."/>
            <person name="Dixon R.A."/>
            <person name="May G.D."/>
            <person name="Schwartz D.C."/>
            <person name="Rogers J."/>
            <person name="Quetier F."/>
            <person name="Town C.D."/>
            <person name="Roe B.A."/>
        </authorList>
    </citation>
    <scope>NUCLEOTIDE SEQUENCE [LARGE SCALE GENOMIC DNA]</scope>
    <source>
        <strain evidence="1">A17</strain>
        <strain evidence="3 4">cv. Jemalong A17</strain>
    </source>
</reference>
<accession>A0A072U1T4</accession>